<sequence>MSNDHVFHQSSPQNMKEKDSTEAVVVESPADDYGEWCGTPTSRRHKIPTIQSCPPAPRKQAAKVLLHKRKLPKLQFFEIIGGEEVDSFFQSFVELSSTVASRPLKKRHMNQ</sequence>
<feature type="region of interest" description="Disordered" evidence="3">
    <location>
        <begin position="1"/>
        <end position="23"/>
    </location>
</feature>
<evidence type="ECO:0000256" key="2">
    <source>
        <dbReference type="ARBA" id="ARBA00023306"/>
    </source>
</evidence>
<dbReference type="PANTHER" id="PTHR33142:SF89">
    <property type="entry name" value="CYCLIN-DEPENDENT PROTEIN KINASE INHIBITOR SMR2"/>
    <property type="match status" value="1"/>
</dbReference>
<gene>
    <name evidence="4" type="ORF">Din_036499</name>
</gene>
<reference evidence="4" key="1">
    <citation type="submission" date="2019-08" db="EMBL/GenBank/DDBJ databases">
        <title>Reference gene set and small RNA set construction with multiple tissues from Davidia involucrata Baill.</title>
        <authorList>
            <person name="Yang H."/>
            <person name="Zhou C."/>
            <person name="Li G."/>
            <person name="Wang J."/>
            <person name="Gao P."/>
            <person name="Wang M."/>
            <person name="Wang R."/>
            <person name="Zhao Y."/>
        </authorList>
    </citation>
    <scope>NUCLEOTIDE SEQUENCE</scope>
    <source>
        <tissue evidence="4">Mixed with DoveR01_LX</tissue>
    </source>
</reference>
<evidence type="ECO:0000313" key="4">
    <source>
        <dbReference type="EMBL" id="MPA67058.1"/>
    </source>
</evidence>
<dbReference type="EMBL" id="GHES01036499">
    <property type="protein sequence ID" value="MPA67058.1"/>
    <property type="molecule type" value="Transcribed_RNA"/>
</dbReference>
<keyword evidence="1" id="KW-0649">Protein kinase inhibitor</keyword>
<feature type="compositionally biased region" description="Polar residues" evidence="3">
    <location>
        <begin position="1"/>
        <end position="14"/>
    </location>
</feature>
<evidence type="ECO:0000256" key="3">
    <source>
        <dbReference type="SAM" id="MobiDB-lite"/>
    </source>
</evidence>
<organism evidence="4">
    <name type="scientific">Davidia involucrata</name>
    <name type="common">Dove tree</name>
    <dbReference type="NCBI Taxonomy" id="16924"/>
    <lineage>
        <taxon>Eukaryota</taxon>
        <taxon>Viridiplantae</taxon>
        <taxon>Streptophyta</taxon>
        <taxon>Embryophyta</taxon>
        <taxon>Tracheophyta</taxon>
        <taxon>Spermatophyta</taxon>
        <taxon>Magnoliopsida</taxon>
        <taxon>eudicotyledons</taxon>
        <taxon>Gunneridae</taxon>
        <taxon>Pentapetalae</taxon>
        <taxon>asterids</taxon>
        <taxon>Cornales</taxon>
        <taxon>Nyssaceae</taxon>
        <taxon>Davidia</taxon>
    </lineage>
</organism>
<evidence type="ECO:0000256" key="1">
    <source>
        <dbReference type="ARBA" id="ARBA00023013"/>
    </source>
</evidence>
<proteinExistence type="predicted"/>
<dbReference type="PANTHER" id="PTHR33142">
    <property type="entry name" value="CYCLIN-DEPENDENT PROTEIN KINASE INHIBITOR SMR13"/>
    <property type="match status" value="1"/>
</dbReference>
<dbReference type="GO" id="GO:0032875">
    <property type="term" value="P:regulation of DNA endoreduplication"/>
    <property type="evidence" value="ECO:0007669"/>
    <property type="project" value="InterPro"/>
</dbReference>
<dbReference type="AlphaFoldDB" id="A0A5B7BFS7"/>
<name>A0A5B7BFS7_DAVIN</name>
<protein>
    <submittedName>
        <fullName evidence="4">Putative cyclin-dependent protein kinase inhibitor SMR2</fullName>
    </submittedName>
</protein>
<accession>A0A5B7BFS7</accession>
<keyword evidence="2" id="KW-0131">Cell cycle</keyword>
<dbReference type="InterPro" id="IPR040389">
    <property type="entry name" value="SMR"/>
</dbReference>
<dbReference type="GO" id="GO:0004860">
    <property type="term" value="F:protein kinase inhibitor activity"/>
    <property type="evidence" value="ECO:0007669"/>
    <property type="project" value="UniProtKB-KW"/>
</dbReference>